<name>A0AAV7PM79_PLEWA</name>
<accession>A0AAV7PM79</accession>
<comment type="caution">
    <text evidence="1">The sequence shown here is derived from an EMBL/GenBank/DDBJ whole genome shotgun (WGS) entry which is preliminary data.</text>
</comment>
<keyword evidence="2" id="KW-1185">Reference proteome</keyword>
<reference evidence="1" key="1">
    <citation type="journal article" date="2022" name="bioRxiv">
        <title>Sequencing and chromosome-scale assembly of the giantPleurodeles waltlgenome.</title>
        <authorList>
            <person name="Brown T."/>
            <person name="Elewa A."/>
            <person name="Iarovenko S."/>
            <person name="Subramanian E."/>
            <person name="Araus A.J."/>
            <person name="Petzold A."/>
            <person name="Susuki M."/>
            <person name="Suzuki K.-i.T."/>
            <person name="Hayashi T."/>
            <person name="Toyoda A."/>
            <person name="Oliveira C."/>
            <person name="Osipova E."/>
            <person name="Leigh N.D."/>
            <person name="Simon A."/>
            <person name="Yun M.H."/>
        </authorList>
    </citation>
    <scope>NUCLEOTIDE SEQUENCE</scope>
    <source>
        <strain evidence="1">20211129_DDA</strain>
        <tissue evidence="1">Liver</tissue>
    </source>
</reference>
<dbReference type="EMBL" id="JANPWB010000011">
    <property type="protein sequence ID" value="KAJ1128512.1"/>
    <property type="molecule type" value="Genomic_DNA"/>
</dbReference>
<evidence type="ECO:0000313" key="1">
    <source>
        <dbReference type="EMBL" id="KAJ1128512.1"/>
    </source>
</evidence>
<sequence length="68" mass="7159">MVRPAGLGARGLAHGVGWLWTQTATDSKLLEIRSAWALRGTAGSKPIVPEAFKTVAGMQAWKKAGALD</sequence>
<gene>
    <name evidence="1" type="ORF">NDU88_006890</name>
</gene>
<organism evidence="1 2">
    <name type="scientific">Pleurodeles waltl</name>
    <name type="common">Iberian ribbed newt</name>
    <dbReference type="NCBI Taxonomy" id="8319"/>
    <lineage>
        <taxon>Eukaryota</taxon>
        <taxon>Metazoa</taxon>
        <taxon>Chordata</taxon>
        <taxon>Craniata</taxon>
        <taxon>Vertebrata</taxon>
        <taxon>Euteleostomi</taxon>
        <taxon>Amphibia</taxon>
        <taxon>Batrachia</taxon>
        <taxon>Caudata</taxon>
        <taxon>Salamandroidea</taxon>
        <taxon>Salamandridae</taxon>
        <taxon>Pleurodelinae</taxon>
        <taxon>Pleurodeles</taxon>
    </lineage>
</organism>
<dbReference type="Proteomes" id="UP001066276">
    <property type="component" value="Chromosome 7"/>
</dbReference>
<dbReference type="AlphaFoldDB" id="A0AAV7PM79"/>
<evidence type="ECO:0000313" key="2">
    <source>
        <dbReference type="Proteomes" id="UP001066276"/>
    </source>
</evidence>
<proteinExistence type="predicted"/>
<protein>
    <submittedName>
        <fullName evidence="1">Uncharacterized protein</fullName>
    </submittedName>
</protein>